<feature type="transmembrane region" description="Helical" evidence="2">
    <location>
        <begin position="50"/>
        <end position="69"/>
    </location>
</feature>
<dbReference type="AlphaFoldDB" id="A0A023BB87"/>
<keyword evidence="2" id="KW-1133">Transmembrane helix</keyword>
<name>A0A023BB87_GRENI</name>
<evidence type="ECO:0000313" key="4">
    <source>
        <dbReference type="Proteomes" id="UP000019763"/>
    </source>
</evidence>
<accession>A0A023BB87</accession>
<keyword evidence="2" id="KW-0472">Membrane</keyword>
<evidence type="ECO:0000256" key="1">
    <source>
        <dbReference type="SAM" id="MobiDB-lite"/>
    </source>
</evidence>
<evidence type="ECO:0000313" key="3">
    <source>
        <dbReference type="EMBL" id="EZG79346.1"/>
    </source>
</evidence>
<feature type="region of interest" description="Disordered" evidence="1">
    <location>
        <begin position="1"/>
        <end position="23"/>
    </location>
</feature>
<feature type="transmembrane region" description="Helical" evidence="2">
    <location>
        <begin position="108"/>
        <end position="135"/>
    </location>
</feature>
<gene>
    <name evidence="3" type="ORF">GNI_026970</name>
</gene>
<comment type="caution">
    <text evidence="3">The sequence shown here is derived from an EMBL/GenBank/DDBJ whole genome shotgun (WGS) entry which is preliminary data.</text>
</comment>
<proteinExistence type="predicted"/>
<organism evidence="3 4">
    <name type="scientific">Gregarina niphandrodes</name>
    <name type="common">Septate eugregarine</name>
    <dbReference type="NCBI Taxonomy" id="110365"/>
    <lineage>
        <taxon>Eukaryota</taxon>
        <taxon>Sar</taxon>
        <taxon>Alveolata</taxon>
        <taxon>Apicomplexa</taxon>
        <taxon>Conoidasida</taxon>
        <taxon>Gregarinasina</taxon>
        <taxon>Eugregarinorida</taxon>
        <taxon>Gregarinidae</taxon>
        <taxon>Gregarina</taxon>
    </lineage>
</organism>
<protein>
    <submittedName>
        <fullName evidence="3">Transmembrane protein</fullName>
    </submittedName>
</protein>
<dbReference type="VEuPathDB" id="CryptoDB:GNI_026970"/>
<keyword evidence="2 3" id="KW-0812">Transmembrane</keyword>
<dbReference type="GeneID" id="22911185"/>
<keyword evidence="4" id="KW-1185">Reference proteome</keyword>
<reference evidence="3" key="1">
    <citation type="submission" date="2013-12" db="EMBL/GenBank/DDBJ databases">
        <authorList>
            <person name="Omoto C.K."/>
            <person name="Sibley D."/>
            <person name="Venepally P."/>
            <person name="Hadjithomas M."/>
            <person name="Karamycheva S."/>
            <person name="Brunk B."/>
            <person name="Roos D."/>
            <person name="Caler E."/>
            <person name="Lorenzi H."/>
        </authorList>
    </citation>
    <scope>NUCLEOTIDE SEQUENCE</scope>
</reference>
<dbReference type="EMBL" id="AFNH02000201">
    <property type="protein sequence ID" value="EZG79346.1"/>
    <property type="molecule type" value="Genomic_DNA"/>
</dbReference>
<evidence type="ECO:0000256" key="2">
    <source>
        <dbReference type="SAM" id="Phobius"/>
    </source>
</evidence>
<sequence>MTVIEEVPTTQEDPATQEDPEPGDSMWTILSDAIDECIGVKGRPDRLVNYSYFFFLCLTVSICLVWSVIPDSATLAPGESKPGLSQLTLSLNQDAFLNNGYVLKHNTWIIKLLVGLFAACIVALVFLITHIGSALTNDLKTKKEK</sequence>
<dbReference type="Proteomes" id="UP000019763">
    <property type="component" value="Unassembled WGS sequence"/>
</dbReference>
<dbReference type="RefSeq" id="XP_011129066.1">
    <property type="nucleotide sequence ID" value="XM_011130764.1"/>
</dbReference>